<dbReference type="Pfam" id="PF05036">
    <property type="entry name" value="SPOR"/>
    <property type="match status" value="1"/>
</dbReference>
<dbReference type="InterPro" id="IPR018711">
    <property type="entry name" value="NAGPA"/>
</dbReference>
<dbReference type="PANTHER" id="PTHR40446:SF2">
    <property type="entry name" value="N-ACETYLGLUCOSAMINE-1-PHOSPHODIESTER ALPHA-N-ACETYLGLUCOSAMINIDASE"/>
    <property type="match status" value="1"/>
</dbReference>
<sequence length="563" mass="58761">MTQRASRRRAVSLRRGRAVPLLRAGALLALVWAGLAQPDALAATQAAARPGPGADPVLAGRLDLGPADLPETRTTTTLQPGVRLTRITRGGTDDALFWTLEVQIPDTSSPDPDAPPLALSGEADARAESERLRAEGFDARVEAVARPRAADMAPGTLGYRVRVGSWRTRAEAEQERARMAAAGESASAVYTGWDGDRSARGPWHVDVVTIDPRLFTGRLDATFGPDLQGRETTSALARATGATVAVNAGFFVLDPASGAPGDPAGVGVYDGALLSEPVGDRPALVLDEHGGSSVERLSWRGSVRLGGRSVPLDGINRVPGLIRNCGGDATDRPTSRPLHDITCTDDSELVLFTPEYGARTPSGPGREIVLDAHQRVISVAAARGTALAPGTTSVQATGAAADLLAGVRAGDRVPVHTELTDAATGRPRPVSRRTTIVNGGPQLMHRGQEEITQRRDGMDHAGDPSWAYGWVAKRNPRTIAGTDVYGRTVLVTVDGRSTDDLGLSIPEAADVARSLGLVEAVNLDGGGSTAMAVHGQVLGHPSDAAGERPVGDAVVVLPPERRP</sequence>
<evidence type="ECO:0000313" key="3">
    <source>
        <dbReference type="EMBL" id="NJP15044.1"/>
    </source>
</evidence>
<evidence type="ECO:0000259" key="2">
    <source>
        <dbReference type="PROSITE" id="PS51724"/>
    </source>
</evidence>
<dbReference type="Pfam" id="PF09992">
    <property type="entry name" value="NAGPA"/>
    <property type="match status" value="1"/>
</dbReference>
<feature type="compositionally biased region" description="Low complexity" evidence="1">
    <location>
        <begin position="105"/>
        <end position="120"/>
    </location>
</feature>
<keyword evidence="4" id="KW-1185">Reference proteome</keyword>
<feature type="region of interest" description="Disordered" evidence="1">
    <location>
        <begin position="105"/>
        <end position="128"/>
    </location>
</feature>
<proteinExistence type="predicted"/>
<comment type="caution">
    <text evidence="3">The sequence shown here is derived from an EMBL/GenBank/DDBJ whole genome shotgun (WGS) entry which is preliminary data.</text>
</comment>
<dbReference type="Gene3D" id="3.30.70.1070">
    <property type="entry name" value="Sporulation related repeat"/>
    <property type="match status" value="1"/>
</dbReference>
<evidence type="ECO:0000313" key="4">
    <source>
        <dbReference type="Proteomes" id="UP000635996"/>
    </source>
</evidence>
<dbReference type="InterPro" id="IPR036680">
    <property type="entry name" value="SPOR-like_sf"/>
</dbReference>
<protein>
    <submittedName>
        <fullName evidence="3">Sporulation domain-containing protein</fullName>
    </submittedName>
</protein>
<dbReference type="PROSITE" id="PS51724">
    <property type="entry name" value="SPOR"/>
    <property type="match status" value="1"/>
</dbReference>
<dbReference type="RefSeq" id="WP_125496534.1">
    <property type="nucleotide sequence ID" value="NZ_BMVZ01000014.1"/>
</dbReference>
<evidence type="ECO:0000256" key="1">
    <source>
        <dbReference type="SAM" id="MobiDB-lite"/>
    </source>
</evidence>
<dbReference type="PANTHER" id="PTHR40446">
    <property type="entry name" value="N-ACETYLGLUCOSAMINE-1-PHOSPHODIESTER ALPHA-N-ACETYLGLUCOSAMINIDASE"/>
    <property type="match status" value="1"/>
</dbReference>
<reference evidence="3 4" key="1">
    <citation type="submission" date="2020-03" db="EMBL/GenBank/DDBJ databases">
        <title>WGS of actinomycetes isolated from Thailand.</title>
        <authorList>
            <person name="Thawai C."/>
        </authorList>
    </citation>
    <scope>NUCLEOTIDE SEQUENCE [LARGE SCALE GENOMIC DNA]</scope>
    <source>
        <strain evidence="3 4">NBRC 13905</strain>
    </source>
</reference>
<dbReference type="Proteomes" id="UP000635996">
    <property type="component" value="Unassembled WGS sequence"/>
</dbReference>
<accession>A0ABX0YSZ0</accession>
<dbReference type="EMBL" id="JAATEL010000010">
    <property type="protein sequence ID" value="NJP15044.1"/>
    <property type="molecule type" value="Genomic_DNA"/>
</dbReference>
<dbReference type="SUPFAM" id="SSF110997">
    <property type="entry name" value="Sporulation related repeat"/>
    <property type="match status" value="1"/>
</dbReference>
<name>A0ABX0YSZ0_STRTL</name>
<organism evidence="3 4">
    <name type="scientific">Streptomyces thermoviolaceus subsp. thermoviolaceus</name>
    <dbReference type="NCBI Taxonomy" id="66860"/>
    <lineage>
        <taxon>Bacteria</taxon>
        <taxon>Bacillati</taxon>
        <taxon>Actinomycetota</taxon>
        <taxon>Actinomycetes</taxon>
        <taxon>Kitasatosporales</taxon>
        <taxon>Streptomycetaceae</taxon>
        <taxon>Streptomyces</taxon>
    </lineage>
</organism>
<feature type="domain" description="SPOR" evidence="2">
    <location>
        <begin position="106"/>
        <end position="192"/>
    </location>
</feature>
<dbReference type="InterPro" id="IPR007730">
    <property type="entry name" value="SPOR-like_dom"/>
</dbReference>
<gene>
    <name evidence="3" type="ORF">HCJ95_12260</name>
</gene>